<dbReference type="Pfam" id="PF09500">
    <property type="entry name" value="YiiD_C"/>
    <property type="match status" value="1"/>
</dbReference>
<dbReference type="RefSeq" id="WP_112927131.1">
    <property type="nucleotide sequence ID" value="NZ_CP029556.1"/>
</dbReference>
<dbReference type="InterPro" id="IPR029069">
    <property type="entry name" value="HotDog_dom_sf"/>
</dbReference>
<dbReference type="KEGG" id="lue:DCD74_09720"/>
<dbReference type="Gene3D" id="3.10.129.10">
    <property type="entry name" value="Hotdog Thioesterase"/>
    <property type="match status" value="1"/>
</dbReference>
<gene>
    <name evidence="2" type="ORF">DCD74_09720</name>
</gene>
<organism evidence="2 3">
    <name type="scientific">Solilutibacter oculi</name>
    <dbReference type="NCBI Taxonomy" id="2698682"/>
    <lineage>
        <taxon>Bacteria</taxon>
        <taxon>Pseudomonadati</taxon>
        <taxon>Pseudomonadota</taxon>
        <taxon>Gammaproteobacteria</taxon>
        <taxon>Lysobacterales</taxon>
        <taxon>Lysobacteraceae</taxon>
        <taxon>Solilutibacter</taxon>
    </lineage>
</organism>
<proteinExistence type="predicted"/>
<evidence type="ECO:0000259" key="1">
    <source>
        <dbReference type="Pfam" id="PF09500"/>
    </source>
</evidence>
<reference evidence="3" key="1">
    <citation type="submission" date="2018-05" db="EMBL/GenBank/DDBJ databases">
        <title>Luteimonas pekinense sp. nov., isolated from human Meibomian gland secretions, Beijing, China.</title>
        <authorList>
            <person name="Wen T."/>
            <person name="Bai H."/>
            <person name="Lv H."/>
        </authorList>
    </citation>
    <scope>NUCLEOTIDE SEQUENCE [LARGE SCALE GENOMIC DNA]</scope>
    <source>
        <strain evidence="3">83-4</strain>
    </source>
</reference>
<evidence type="ECO:0000313" key="3">
    <source>
        <dbReference type="Proteomes" id="UP000251842"/>
    </source>
</evidence>
<evidence type="ECO:0000313" key="2">
    <source>
        <dbReference type="EMBL" id="AXA84919.1"/>
    </source>
</evidence>
<dbReference type="SUPFAM" id="SSF54637">
    <property type="entry name" value="Thioesterase/thiol ester dehydrase-isomerase"/>
    <property type="match status" value="1"/>
</dbReference>
<dbReference type="AlphaFoldDB" id="A0A344J7A9"/>
<dbReference type="NCBIfam" id="TIGR02447">
    <property type="entry name" value="yiiD_Cterm"/>
    <property type="match status" value="1"/>
</dbReference>
<feature type="domain" description="Thioesterase putative" evidence="1">
    <location>
        <begin position="13"/>
        <end position="148"/>
    </location>
</feature>
<dbReference type="EMBL" id="CP029556">
    <property type="protein sequence ID" value="AXA84919.1"/>
    <property type="molecule type" value="Genomic_DNA"/>
</dbReference>
<accession>A0A344J7A9</accession>
<protein>
    <submittedName>
        <fullName evidence="2">Thioesterase</fullName>
    </submittedName>
</protein>
<dbReference type="InterPro" id="IPR012660">
    <property type="entry name" value="YiiD_C"/>
</dbReference>
<sequence length="151" mass="16169">MQDVRAMLADHLDTIPMVRAMQVGLGDIEPARLVLHAPLAANLNDKGCAFGGSLVSLMTLAGWAWVTTRLHAAGFEGCEVFVADSQVQYLAPLWDDLIAEAVAAEGEDADAFLGTFAQRGKARITVEARVPLPEGGLATTMRARYVAFAKR</sequence>
<dbReference type="OrthoDB" id="572024at2"/>
<name>A0A344J7A9_9GAMM</name>
<keyword evidence="3" id="KW-1185">Reference proteome</keyword>
<dbReference type="Proteomes" id="UP000251842">
    <property type="component" value="Chromosome"/>
</dbReference>